<dbReference type="NCBIfam" id="TIGR01133">
    <property type="entry name" value="murG"/>
    <property type="match status" value="1"/>
</dbReference>
<organism evidence="13 14">
    <name type="scientific">Marinicrinis lubricantis</name>
    <dbReference type="NCBI Taxonomy" id="2086470"/>
    <lineage>
        <taxon>Bacteria</taxon>
        <taxon>Bacillati</taxon>
        <taxon>Bacillota</taxon>
        <taxon>Bacilli</taxon>
        <taxon>Bacillales</taxon>
        <taxon>Paenibacillaceae</taxon>
    </lineage>
</organism>
<dbReference type="HAMAP" id="MF_00033">
    <property type="entry name" value="MurG"/>
    <property type="match status" value="1"/>
</dbReference>
<comment type="caution">
    <text evidence="10">Lacks conserved residue(s) required for the propagation of feature annotation.</text>
</comment>
<feature type="domain" description="Glycosyltransferase family 28 N-terminal" evidence="11">
    <location>
        <begin position="5"/>
        <end position="143"/>
    </location>
</feature>
<evidence type="ECO:0000259" key="12">
    <source>
        <dbReference type="Pfam" id="PF04101"/>
    </source>
</evidence>
<evidence type="ECO:0000256" key="3">
    <source>
        <dbReference type="ARBA" id="ARBA00022676"/>
    </source>
</evidence>
<evidence type="ECO:0000256" key="2">
    <source>
        <dbReference type="ARBA" id="ARBA00022618"/>
    </source>
</evidence>
<dbReference type="PANTHER" id="PTHR21015:SF27">
    <property type="entry name" value="UDP-N-ACETYLGLUCOSAMINE--N-ACETYLMURAMYL-(PENTAPEPTIDE) PYROPHOSPHORYL-UNDECAPRENOL N-ACETYLGLUCOSAMINE TRANSFERASE"/>
    <property type="match status" value="1"/>
</dbReference>
<feature type="binding site" evidence="10">
    <location>
        <position position="166"/>
    </location>
    <ligand>
        <name>UDP-N-acetyl-alpha-D-glucosamine</name>
        <dbReference type="ChEBI" id="CHEBI:57705"/>
    </ligand>
</feature>
<dbReference type="Pfam" id="PF04101">
    <property type="entry name" value="Glyco_tran_28_C"/>
    <property type="match status" value="1"/>
</dbReference>
<dbReference type="EMBL" id="JBHSQV010000180">
    <property type="protein sequence ID" value="MFC5988350.1"/>
    <property type="molecule type" value="Genomic_DNA"/>
</dbReference>
<dbReference type="Pfam" id="PF03033">
    <property type="entry name" value="Glyco_transf_28"/>
    <property type="match status" value="1"/>
</dbReference>
<evidence type="ECO:0000256" key="8">
    <source>
        <dbReference type="ARBA" id="ARBA00023306"/>
    </source>
</evidence>
<evidence type="ECO:0000256" key="7">
    <source>
        <dbReference type="ARBA" id="ARBA00023136"/>
    </source>
</evidence>
<feature type="binding site" evidence="10">
    <location>
        <begin position="12"/>
        <end position="14"/>
    </location>
    <ligand>
        <name>UDP-N-acetyl-alpha-D-glucosamine</name>
        <dbReference type="ChEBI" id="CHEBI:57705"/>
    </ligand>
</feature>
<evidence type="ECO:0000313" key="14">
    <source>
        <dbReference type="Proteomes" id="UP001596250"/>
    </source>
</evidence>
<evidence type="ECO:0000256" key="1">
    <source>
        <dbReference type="ARBA" id="ARBA00022475"/>
    </source>
</evidence>
<dbReference type="InterPro" id="IPR006009">
    <property type="entry name" value="GlcNAc_MurG"/>
</dbReference>
<dbReference type="NCBIfam" id="NF009102">
    <property type="entry name" value="PRK12446.1"/>
    <property type="match status" value="1"/>
</dbReference>
<dbReference type="EC" id="2.4.1.227" evidence="10"/>
<dbReference type="Proteomes" id="UP001596250">
    <property type="component" value="Unassembled WGS sequence"/>
</dbReference>
<evidence type="ECO:0000259" key="11">
    <source>
        <dbReference type="Pfam" id="PF03033"/>
    </source>
</evidence>
<keyword evidence="3 10" id="KW-0328">Glycosyltransferase</keyword>
<keyword evidence="6 10" id="KW-0573">Peptidoglycan synthesis</keyword>
<keyword evidence="14" id="KW-1185">Reference proteome</keyword>
<keyword evidence="8 10" id="KW-0131">Cell cycle</keyword>
<feature type="binding site" evidence="10">
    <location>
        <position position="290"/>
    </location>
    <ligand>
        <name>UDP-N-acetyl-alpha-D-glucosamine</name>
        <dbReference type="ChEBI" id="CHEBI:57705"/>
    </ligand>
</feature>
<gene>
    <name evidence="10" type="primary">murG</name>
    <name evidence="13" type="ORF">ACFPXP_18255</name>
</gene>
<comment type="similarity">
    <text evidence="10">Belongs to the glycosyltransferase 28 family. MurG subfamily.</text>
</comment>
<dbReference type="InterPro" id="IPR004276">
    <property type="entry name" value="GlycoTrans_28_N"/>
</dbReference>
<sequence>MAGKIMFTGGGTAGHVTVNLALIPRLQQEGWTCEYIGSYEGIEKQLVSQLKDVTYYGISTGKLRRYLDIKNMKDPFRVMKGVMQAYRMIRKSKPDVVFSKGGFVSVPVVLGAWLNRVPAVIHESDLTPGLANKIAMPFAKKICVTFPETMNHVSKDKAVLVGGVIRDELRSGSKTRGYGLCGFTSEKPVILIMGGSQGSKVINEKIRSLLGRLTDRFQIVHICGKNQVDASINNRYYKQFEYVHEELADLLAMTDLVVSRAGSNSIFEFLALRKPMLLIPLSRIASRGDQILNAASFVKSGYAESIQEEELTDERFMAAIDRLYDQRMQYVQQMNKAQDSSVDDLVEMIKQAMK</sequence>
<keyword evidence="1 10" id="KW-1003">Cell membrane</keyword>
<evidence type="ECO:0000256" key="4">
    <source>
        <dbReference type="ARBA" id="ARBA00022679"/>
    </source>
</evidence>
<comment type="pathway">
    <text evidence="10">Cell wall biogenesis; peptidoglycan biosynthesis.</text>
</comment>
<keyword evidence="4 10" id="KW-0808">Transferase</keyword>
<evidence type="ECO:0000313" key="13">
    <source>
        <dbReference type="EMBL" id="MFC5988350.1"/>
    </source>
</evidence>
<dbReference type="Gene3D" id="3.40.50.2000">
    <property type="entry name" value="Glycogen Phosphorylase B"/>
    <property type="match status" value="2"/>
</dbReference>
<evidence type="ECO:0000256" key="10">
    <source>
        <dbReference type="HAMAP-Rule" id="MF_00033"/>
    </source>
</evidence>
<evidence type="ECO:0000256" key="6">
    <source>
        <dbReference type="ARBA" id="ARBA00022984"/>
    </source>
</evidence>
<reference evidence="14" key="1">
    <citation type="journal article" date="2019" name="Int. J. Syst. Evol. Microbiol.">
        <title>The Global Catalogue of Microorganisms (GCM) 10K type strain sequencing project: providing services to taxonomists for standard genome sequencing and annotation.</title>
        <authorList>
            <consortium name="The Broad Institute Genomics Platform"/>
            <consortium name="The Broad Institute Genome Sequencing Center for Infectious Disease"/>
            <person name="Wu L."/>
            <person name="Ma J."/>
        </authorList>
    </citation>
    <scope>NUCLEOTIDE SEQUENCE [LARGE SCALE GENOMIC DNA]</scope>
    <source>
        <strain evidence="14">CCM 8749</strain>
    </source>
</reference>
<accession>A0ABW1ITA9</accession>
<feature type="domain" description="Glycosyl transferase family 28 C-terminal" evidence="12">
    <location>
        <begin position="189"/>
        <end position="347"/>
    </location>
</feature>
<dbReference type="SUPFAM" id="SSF53756">
    <property type="entry name" value="UDP-Glycosyltransferase/glycogen phosphorylase"/>
    <property type="match status" value="1"/>
</dbReference>
<protein>
    <recommendedName>
        <fullName evidence="10">UDP-N-acetylglucosamine--N-acetylmuramyl-(pentapeptide) pyrophosphoryl-undecaprenol N-acetylglucosamine transferase</fullName>
        <ecNumber evidence="10">2.4.1.227</ecNumber>
    </recommendedName>
    <alternativeName>
        <fullName evidence="10">Undecaprenyl-PP-MurNAc-pentapeptide-UDPGlcNAc GlcNAc transferase</fullName>
    </alternativeName>
</protein>
<evidence type="ECO:0000256" key="5">
    <source>
        <dbReference type="ARBA" id="ARBA00022960"/>
    </source>
</evidence>
<evidence type="ECO:0000256" key="9">
    <source>
        <dbReference type="ARBA" id="ARBA00023316"/>
    </source>
</evidence>
<feature type="binding site" evidence="10">
    <location>
        <position position="196"/>
    </location>
    <ligand>
        <name>UDP-N-acetyl-alpha-D-glucosamine</name>
        <dbReference type="ChEBI" id="CHEBI:57705"/>
    </ligand>
</feature>
<dbReference type="PANTHER" id="PTHR21015">
    <property type="entry name" value="UDP-N-ACETYLGLUCOSAMINE--N-ACETYLMURAMYL-(PENTAPEPTIDE) PYROPHOSPHORYL-UNDECAPRENOL N-ACETYLGLUCOSAMINE TRANSFERASE 1"/>
    <property type="match status" value="1"/>
</dbReference>
<dbReference type="InterPro" id="IPR007235">
    <property type="entry name" value="Glyco_trans_28_C"/>
</dbReference>
<proteinExistence type="inferred from homology"/>
<comment type="caution">
    <text evidence="13">The sequence shown here is derived from an EMBL/GenBank/DDBJ whole genome shotgun (WGS) entry which is preliminary data.</text>
</comment>
<keyword evidence="9 10" id="KW-0961">Cell wall biogenesis/degradation</keyword>
<comment type="function">
    <text evidence="10">Cell wall formation. Catalyzes the transfer of a GlcNAc subunit on undecaprenyl-pyrophosphoryl-MurNAc-pentapeptide (lipid intermediate I) to form undecaprenyl-pyrophosphoryl-MurNAc-(pentapeptide)GlcNAc (lipid intermediate II).</text>
</comment>
<keyword evidence="7 10" id="KW-0472">Membrane</keyword>
<comment type="subcellular location">
    <subcellularLocation>
        <location evidence="10">Cell membrane</location>
        <topology evidence="10">Peripheral membrane protein</topology>
        <orientation evidence="10">Cytoplasmic side</orientation>
    </subcellularLocation>
</comment>
<name>A0ABW1ITA9_9BACL</name>
<dbReference type="CDD" id="cd03785">
    <property type="entry name" value="GT28_MurG"/>
    <property type="match status" value="1"/>
</dbReference>
<dbReference type="RefSeq" id="WP_379895818.1">
    <property type="nucleotide sequence ID" value="NZ_CBCSCT010000016.1"/>
</dbReference>
<keyword evidence="2 10" id="KW-0132">Cell division</keyword>
<comment type="catalytic activity">
    <reaction evidence="10">
        <text>di-trans,octa-cis-undecaprenyl diphospho-N-acetyl-alpha-D-muramoyl-L-alanyl-D-glutamyl-meso-2,6-diaminopimeloyl-D-alanyl-D-alanine + UDP-N-acetyl-alpha-D-glucosamine = di-trans,octa-cis-undecaprenyl diphospho-[N-acetyl-alpha-D-glucosaminyl-(1-&gt;4)]-N-acetyl-alpha-D-muramoyl-L-alanyl-D-glutamyl-meso-2,6-diaminopimeloyl-D-alanyl-D-alanine + UDP + H(+)</text>
        <dbReference type="Rhea" id="RHEA:31227"/>
        <dbReference type="ChEBI" id="CHEBI:15378"/>
        <dbReference type="ChEBI" id="CHEBI:57705"/>
        <dbReference type="ChEBI" id="CHEBI:58223"/>
        <dbReference type="ChEBI" id="CHEBI:61387"/>
        <dbReference type="ChEBI" id="CHEBI:61388"/>
        <dbReference type="EC" id="2.4.1.227"/>
    </reaction>
</comment>
<keyword evidence="5 10" id="KW-0133">Cell shape</keyword>